<evidence type="ECO:0000313" key="2">
    <source>
        <dbReference type="Proteomes" id="UP001145742"/>
    </source>
</evidence>
<reference evidence="1" key="1">
    <citation type="submission" date="2019-10" db="EMBL/GenBank/DDBJ databases">
        <authorList>
            <person name="Soares A.E.R."/>
            <person name="Aleixo A."/>
            <person name="Schneider P."/>
            <person name="Miyaki C.Y."/>
            <person name="Schneider M.P."/>
            <person name="Mello C."/>
            <person name="Vasconcelos A.T.R."/>
        </authorList>
    </citation>
    <scope>NUCLEOTIDE SEQUENCE</scope>
    <source>
        <tissue evidence="1">Muscle</tissue>
    </source>
</reference>
<dbReference type="PANTHER" id="PTHR33332">
    <property type="entry name" value="REVERSE TRANSCRIPTASE DOMAIN-CONTAINING PROTEIN"/>
    <property type="match status" value="1"/>
</dbReference>
<evidence type="ECO:0000313" key="1">
    <source>
        <dbReference type="EMBL" id="KAJ7420144.1"/>
    </source>
</evidence>
<sequence>MTWLKRQVAPQQVSMVTQSWEEQPISEKVVQPFRRTSEGLERWAVNCLKFNKSKCMVLHLGKNYPMHQHRLGANLLESSSVEKDLWILVDNKLSMSQQCTVVATITHVWRF</sequence>
<dbReference type="EMBL" id="WHWB01033399">
    <property type="protein sequence ID" value="KAJ7420144.1"/>
    <property type="molecule type" value="Genomic_DNA"/>
</dbReference>
<accession>A0ABQ9DE47</accession>
<protein>
    <recommendedName>
        <fullName evidence="3">Rna-directed dna polymerase from mobile element jockey-like</fullName>
    </recommendedName>
</protein>
<dbReference type="Proteomes" id="UP001145742">
    <property type="component" value="Unassembled WGS sequence"/>
</dbReference>
<gene>
    <name evidence="1" type="ORF">WISP_49893</name>
</gene>
<proteinExistence type="predicted"/>
<comment type="caution">
    <text evidence="1">The sequence shown here is derived from an EMBL/GenBank/DDBJ whole genome shotgun (WGS) entry which is preliminary data.</text>
</comment>
<organism evidence="1 2">
    <name type="scientific">Willisornis vidua</name>
    <name type="common">Xingu scale-backed antbird</name>
    <dbReference type="NCBI Taxonomy" id="1566151"/>
    <lineage>
        <taxon>Eukaryota</taxon>
        <taxon>Metazoa</taxon>
        <taxon>Chordata</taxon>
        <taxon>Craniata</taxon>
        <taxon>Vertebrata</taxon>
        <taxon>Euteleostomi</taxon>
        <taxon>Archelosauria</taxon>
        <taxon>Archosauria</taxon>
        <taxon>Dinosauria</taxon>
        <taxon>Saurischia</taxon>
        <taxon>Theropoda</taxon>
        <taxon>Coelurosauria</taxon>
        <taxon>Aves</taxon>
        <taxon>Neognathae</taxon>
        <taxon>Neoaves</taxon>
        <taxon>Telluraves</taxon>
        <taxon>Australaves</taxon>
        <taxon>Passeriformes</taxon>
        <taxon>Thamnophilidae</taxon>
        <taxon>Willisornis</taxon>
    </lineage>
</organism>
<evidence type="ECO:0008006" key="3">
    <source>
        <dbReference type="Google" id="ProtNLM"/>
    </source>
</evidence>
<keyword evidence="2" id="KW-1185">Reference proteome</keyword>
<name>A0ABQ9DE47_9PASS</name>